<protein>
    <recommendedName>
        <fullName evidence="3">SAM-dependent methyltransferase</fullName>
    </recommendedName>
</protein>
<proteinExistence type="predicted"/>
<reference evidence="2" key="1">
    <citation type="submission" date="2018-05" db="EMBL/GenBank/DDBJ databases">
        <authorList>
            <person name="Lanie J.A."/>
            <person name="Ng W.-L."/>
            <person name="Kazmierczak K.M."/>
            <person name="Andrzejewski T.M."/>
            <person name="Davidsen T.M."/>
            <person name="Wayne K.J."/>
            <person name="Tettelin H."/>
            <person name="Glass J.I."/>
            <person name="Rusch D."/>
            <person name="Podicherti R."/>
            <person name="Tsui H.-C.T."/>
            <person name="Winkler M.E."/>
        </authorList>
    </citation>
    <scope>NUCLEOTIDE SEQUENCE</scope>
</reference>
<accession>A0A383E6A8</accession>
<gene>
    <name evidence="2" type="ORF">METZ01_LOCUS504789</name>
</gene>
<dbReference type="Gene3D" id="3.40.50.150">
    <property type="entry name" value="Vaccinia Virus protein VP39"/>
    <property type="match status" value="1"/>
</dbReference>
<dbReference type="EMBL" id="UINC01222944">
    <property type="protein sequence ID" value="SVE51935.1"/>
    <property type="molecule type" value="Genomic_DNA"/>
</dbReference>
<dbReference type="InterPro" id="IPR029063">
    <property type="entry name" value="SAM-dependent_MTases_sf"/>
</dbReference>
<feature type="non-terminal residue" evidence="2">
    <location>
        <position position="1"/>
    </location>
</feature>
<evidence type="ECO:0008006" key="3">
    <source>
        <dbReference type="Google" id="ProtNLM"/>
    </source>
</evidence>
<evidence type="ECO:0000256" key="1">
    <source>
        <dbReference type="SAM" id="MobiDB-lite"/>
    </source>
</evidence>
<dbReference type="SUPFAM" id="SSF53335">
    <property type="entry name" value="S-adenosyl-L-methionine-dependent methyltransferases"/>
    <property type="match status" value="1"/>
</dbReference>
<evidence type="ECO:0000313" key="2">
    <source>
        <dbReference type="EMBL" id="SVE51935.1"/>
    </source>
</evidence>
<sequence length="147" mass="15568">PLAALAMEAGATVIEADLEGNRPAFAGDGALAGRIFDAVVVVNYLYRPLMGLLIDAVAPGGVLIYETFARGNEAFAKPRNPDHLLKSGELLSLIAGRLQVVAYEHGRCDTGDIPGVKQRLCATNDLEASVRKDGEPPPHPVRRNPGT</sequence>
<organism evidence="2">
    <name type="scientific">marine metagenome</name>
    <dbReference type="NCBI Taxonomy" id="408172"/>
    <lineage>
        <taxon>unclassified sequences</taxon>
        <taxon>metagenomes</taxon>
        <taxon>ecological metagenomes</taxon>
    </lineage>
</organism>
<feature type="region of interest" description="Disordered" evidence="1">
    <location>
        <begin position="127"/>
        <end position="147"/>
    </location>
</feature>
<name>A0A383E6A8_9ZZZZ</name>
<dbReference type="AlphaFoldDB" id="A0A383E6A8"/>